<organism evidence="2 3">
    <name type="scientific">Parafrankia colletiae</name>
    <dbReference type="NCBI Taxonomy" id="573497"/>
    <lineage>
        <taxon>Bacteria</taxon>
        <taxon>Bacillati</taxon>
        <taxon>Actinomycetota</taxon>
        <taxon>Actinomycetes</taxon>
        <taxon>Frankiales</taxon>
        <taxon>Frankiaceae</taxon>
        <taxon>Parafrankia</taxon>
    </lineage>
</organism>
<dbReference type="PIRSF" id="PIRSF017393">
    <property type="entry name" value="MTase_SAV2177"/>
    <property type="match status" value="1"/>
</dbReference>
<feature type="region of interest" description="Disordered" evidence="1">
    <location>
        <begin position="256"/>
        <end position="279"/>
    </location>
</feature>
<evidence type="ECO:0000256" key="1">
    <source>
        <dbReference type="SAM" id="MobiDB-lite"/>
    </source>
</evidence>
<name>A0A1S1QQ86_9ACTN</name>
<reference evidence="3" key="1">
    <citation type="submission" date="2016-07" db="EMBL/GenBank/DDBJ databases">
        <title>Sequence Frankia sp. strain CcI1.17.</title>
        <authorList>
            <person name="Ghodhbane-Gtari F."/>
            <person name="Swanson E."/>
            <person name="Gueddou A."/>
            <person name="Morris K."/>
            <person name="Hezbri K."/>
            <person name="Ktari A."/>
            <person name="Nouioui I."/>
            <person name="Abebe-Akele F."/>
            <person name="Simpson S."/>
            <person name="Thomas K."/>
            <person name="Gtari M."/>
            <person name="Tisa L.S."/>
            <person name="Hurst S."/>
        </authorList>
    </citation>
    <scope>NUCLEOTIDE SEQUENCE [LARGE SCALE GENOMIC DNA]</scope>
    <source>
        <strain evidence="3">Cc1.17</strain>
    </source>
</reference>
<evidence type="ECO:0000313" key="3">
    <source>
        <dbReference type="Proteomes" id="UP000179627"/>
    </source>
</evidence>
<dbReference type="SUPFAM" id="SSF53335">
    <property type="entry name" value="S-adenosyl-L-methionine-dependent methyltransferases"/>
    <property type="match status" value="1"/>
</dbReference>
<protein>
    <submittedName>
        <fullName evidence="2">S-adenosyl methyltransferase</fullName>
    </submittedName>
</protein>
<accession>A0A1S1QQ86</accession>
<dbReference type="OrthoDB" id="4134439at2"/>
<dbReference type="EMBL" id="MBLM01000127">
    <property type="protein sequence ID" value="OHV34544.1"/>
    <property type="molecule type" value="Genomic_DNA"/>
</dbReference>
<dbReference type="GO" id="GO:0008168">
    <property type="term" value="F:methyltransferase activity"/>
    <property type="evidence" value="ECO:0007669"/>
    <property type="project" value="UniProtKB-KW"/>
</dbReference>
<dbReference type="RefSeq" id="WP_071086202.1">
    <property type="nucleotide sequence ID" value="NZ_MBLM01000127.1"/>
</dbReference>
<dbReference type="AlphaFoldDB" id="A0A1S1QQ86"/>
<dbReference type="InterPro" id="IPR006764">
    <property type="entry name" value="SAM_dep_MeTrfase_SAV2177_type"/>
</dbReference>
<dbReference type="InterPro" id="IPR029063">
    <property type="entry name" value="SAM-dependent_MTases_sf"/>
</dbReference>
<comment type="caution">
    <text evidence="2">The sequence shown here is derived from an EMBL/GenBank/DDBJ whole genome shotgun (WGS) entry which is preliminary data.</text>
</comment>
<proteinExistence type="predicted"/>
<keyword evidence="2" id="KW-0808">Transferase</keyword>
<dbReference type="GO" id="GO:0032259">
    <property type="term" value="P:methylation"/>
    <property type="evidence" value="ECO:0007669"/>
    <property type="project" value="UniProtKB-KW"/>
</dbReference>
<sequence length="279" mass="30711">MTDNQPYPPPTFDTTRPHSARVWNYYLGGKDNFPVDRAHGDRTIALFPQMVDVARSSRAFLARAITYLVAEEGVRQFLDVGTGLPVENNTHQVAQRIAPETRVVYVDNDPMVLIHARALLAGTPEGVTTYLEADARDPDRILEFAAETLDFTRPIGLMLMSIMGLIADLDEAYSIARRLVAALPAGSFLVLEDGSDDRTSDPAPGPAASKDQDLGVEDLNVVTTDGNGYHYRTVDQIRVFFDGLELVEPGIVSPPYWRNNPEPDGPFAPLESCGVGRRR</sequence>
<feature type="region of interest" description="Disordered" evidence="1">
    <location>
        <begin position="194"/>
        <end position="216"/>
    </location>
</feature>
<keyword evidence="2" id="KW-0489">Methyltransferase</keyword>
<evidence type="ECO:0000313" key="2">
    <source>
        <dbReference type="EMBL" id="OHV34544.1"/>
    </source>
</evidence>
<gene>
    <name evidence="2" type="ORF">CC117_21225</name>
</gene>
<dbReference type="Pfam" id="PF04672">
    <property type="entry name" value="Methyltransf_19"/>
    <property type="match status" value="1"/>
</dbReference>
<keyword evidence="3" id="KW-1185">Reference proteome</keyword>
<dbReference type="Gene3D" id="3.40.50.150">
    <property type="entry name" value="Vaccinia Virus protein VP39"/>
    <property type="match status" value="1"/>
</dbReference>
<dbReference type="Proteomes" id="UP000179627">
    <property type="component" value="Unassembled WGS sequence"/>
</dbReference>